<sequence length="89" mass="9587">MLLVVNELVANAYDHTGVLVTDHRVRVEVEDSSSARPAPGGPQPAGTHGRGLLLVARLTSAWGSTPHPPGETVWAHLTRDATVLECERW</sequence>
<dbReference type="SUPFAM" id="SSF55874">
    <property type="entry name" value="ATPase domain of HSP90 chaperone/DNA topoisomerase II/histidine kinase"/>
    <property type="match status" value="1"/>
</dbReference>
<evidence type="ECO:0008006" key="4">
    <source>
        <dbReference type="Google" id="ProtNLM"/>
    </source>
</evidence>
<evidence type="ECO:0000313" key="2">
    <source>
        <dbReference type="EMBL" id="SER76654.1"/>
    </source>
</evidence>
<organism evidence="2 3">
    <name type="scientific">Lentzea xinjiangensis</name>
    <dbReference type="NCBI Taxonomy" id="402600"/>
    <lineage>
        <taxon>Bacteria</taxon>
        <taxon>Bacillati</taxon>
        <taxon>Actinomycetota</taxon>
        <taxon>Actinomycetes</taxon>
        <taxon>Pseudonocardiales</taxon>
        <taxon>Pseudonocardiaceae</taxon>
        <taxon>Lentzea</taxon>
    </lineage>
</organism>
<dbReference type="InterPro" id="IPR050267">
    <property type="entry name" value="Anti-sigma-factor_SerPK"/>
</dbReference>
<evidence type="ECO:0000256" key="1">
    <source>
        <dbReference type="SAM" id="MobiDB-lite"/>
    </source>
</evidence>
<name>A0A1H9RVL7_9PSEU</name>
<dbReference type="Proteomes" id="UP000199352">
    <property type="component" value="Unassembled WGS sequence"/>
</dbReference>
<dbReference type="Gene3D" id="3.30.565.10">
    <property type="entry name" value="Histidine kinase-like ATPase, C-terminal domain"/>
    <property type="match status" value="1"/>
</dbReference>
<protein>
    <recommendedName>
        <fullName evidence="4">Histidine kinase-like ATPase domain-containing protein</fullName>
    </recommendedName>
</protein>
<keyword evidence="3" id="KW-1185">Reference proteome</keyword>
<feature type="region of interest" description="Disordered" evidence="1">
    <location>
        <begin position="29"/>
        <end position="50"/>
    </location>
</feature>
<gene>
    <name evidence="2" type="ORF">SAMN05216188_11579</name>
</gene>
<dbReference type="PANTHER" id="PTHR35526">
    <property type="entry name" value="ANTI-SIGMA-F FACTOR RSBW-RELATED"/>
    <property type="match status" value="1"/>
</dbReference>
<dbReference type="InterPro" id="IPR036890">
    <property type="entry name" value="HATPase_C_sf"/>
</dbReference>
<reference evidence="3" key="1">
    <citation type="submission" date="2016-10" db="EMBL/GenBank/DDBJ databases">
        <authorList>
            <person name="Varghese N."/>
            <person name="Submissions S."/>
        </authorList>
    </citation>
    <scope>NUCLEOTIDE SEQUENCE [LARGE SCALE GENOMIC DNA]</scope>
    <source>
        <strain evidence="3">CGMCC 4.3525</strain>
    </source>
</reference>
<evidence type="ECO:0000313" key="3">
    <source>
        <dbReference type="Proteomes" id="UP000199352"/>
    </source>
</evidence>
<dbReference type="AlphaFoldDB" id="A0A1H9RVL7"/>
<accession>A0A1H9RVL7</accession>
<dbReference type="STRING" id="402600.SAMN05216188_11579"/>
<dbReference type="PANTHER" id="PTHR35526:SF3">
    <property type="entry name" value="ANTI-SIGMA-F FACTOR RSBW"/>
    <property type="match status" value="1"/>
</dbReference>
<proteinExistence type="predicted"/>
<dbReference type="CDD" id="cd16936">
    <property type="entry name" value="HATPase_RsbW-like"/>
    <property type="match status" value="1"/>
</dbReference>
<dbReference type="EMBL" id="FOFR01000015">
    <property type="protein sequence ID" value="SER76654.1"/>
    <property type="molecule type" value="Genomic_DNA"/>
</dbReference>